<proteinExistence type="predicted"/>
<dbReference type="AlphaFoldDB" id="A0A2M4B5Q6"/>
<protein>
    <submittedName>
        <fullName evidence="1">Putative secreted protein</fullName>
    </submittedName>
</protein>
<dbReference type="EMBL" id="GGFK01015010">
    <property type="protein sequence ID" value="MBW48331.1"/>
    <property type="molecule type" value="Transcribed_RNA"/>
</dbReference>
<accession>A0A2M4B5Q6</accession>
<organism evidence="1">
    <name type="scientific">Anopheles triannulatus</name>
    <dbReference type="NCBI Taxonomy" id="58253"/>
    <lineage>
        <taxon>Eukaryota</taxon>
        <taxon>Metazoa</taxon>
        <taxon>Ecdysozoa</taxon>
        <taxon>Arthropoda</taxon>
        <taxon>Hexapoda</taxon>
        <taxon>Insecta</taxon>
        <taxon>Pterygota</taxon>
        <taxon>Neoptera</taxon>
        <taxon>Endopterygota</taxon>
        <taxon>Diptera</taxon>
        <taxon>Nematocera</taxon>
        <taxon>Culicoidea</taxon>
        <taxon>Culicidae</taxon>
        <taxon>Anophelinae</taxon>
        <taxon>Anopheles</taxon>
    </lineage>
</organism>
<reference evidence="1" key="1">
    <citation type="submission" date="2018-01" db="EMBL/GenBank/DDBJ databases">
        <title>An insight into the sialome of Amazonian anophelines.</title>
        <authorList>
            <person name="Ribeiro J.M."/>
            <person name="Scarpassa V."/>
            <person name="Calvo E."/>
        </authorList>
    </citation>
    <scope>NUCLEOTIDE SEQUENCE</scope>
    <source>
        <tissue evidence="1">Salivary glands</tissue>
    </source>
</reference>
<evidence type="ECO:0000313" key="1">
    <source>
        <dbReference type="EMBL" id="MBW48331.1"/>
    </source>
</evidence>
<name>A0A2M4B5Q6_9DIPT</name>
<sequence>MLRCMSATPALAWPAVSCKCRQAVLLVARRCVCFSRRLLRCTRTGSLAYERTICAASPSRVFTRILYLEPRHDKTPPLLCEIF</sequence>